<name>A0A975G726_9BACT</name>
<protein>
    <recommendedName>
        <fullName evidence="1">Cysteine-rich CPCC domain-containing protein</fullName>
    </recommendedName>
</protein>
<dbReference type="EMBL" id="CP073100">
    <property type="protein sequence ID" value="QUE50524.1"/>
    <property type="molecule type" value="Genomic_DNA"/>
</dbReference>
<proteinExistence type="predicted"/>
<reference evidence="2" key="1">
    <citation type="submission" date="2021-04" db="EMBL/GenBank/DDBJ databases">
        <title>Luteolibacter sp. 32A isolated from the skin of an Anderson's salamander (Ambystoma andersonii).</title>
        <authorList>
            <person name="Spergser J."/>
            <person name="Busse H.-J."/>
        </authorList>
    </citation>
    <scope>NUCLEOTIDE SEQUENCE</scope>
    <source>
        <strain evidence="2">32A</strain>
    </source>
</reference>
<gene>
    <name evidence="2" type="ORF">KBB96_16875</name>
</gene>
<evidence type="ECO:0000313" key="2">
    <source>
        <dbReference type="EMBL" id="QUE50524.1"/>
    </source>
</evidence>
<keyword evidence="3" id="KW-1185">Reference proteome</keyword>
<sequence length="236" mass="26599">MQVCPVCFWEDLPSERFCFGSLSVEAAQKCFFEKGACEGRYRDAVRAPLSEEARSPVWLSYEDLRAGIIRWIEIHFEDVTRDGGTTLHQMDVLDDYGSPGDLAEAAKLDNERTWQEISDLKLSNFACSMVFLNANGFRFYLPAFMRFTLANWADGASTCENMGVIYALSGGPGGFHHEAFESFSRFQMEAVSAFLWYIANSNDSMAEDAESSLAYGWGKFLPDFVRLFSESFSNSL</sequence>
<evidence type="ECO:0000313" key="3">
    <source>
        <dbReference type="Proteomes" id="UP000676169"/>
    </source>
</evidence>
<dbReference type="KEGG" id="lamb:KBB96_16875"/>
<dbReference type="AlphaFoldDB" id="A0A975G726"/>
<organism evidence="2 3">
    <name type="scientific">Luteolibacter ambystomatis</name>
    <dbReference type="NCBI Taxonomy" id="2824561"/>
    <lineage>
        <taxon>Bacteria</taxon>
        <taxon>Pseudomonadati</taxon>
        <taxon>Verrucomicrobiota</taxon>
        <taxon>Verrucomicrobiia</taxon>
        <taxon>Verrucomicrobiales</taxon>
        <taxon>Verrucomicrobiaceae</taxon>
        <taxon>Luteolibacter</taxon>
    </lineage>
</organism>
<dbReference type="Proteomes" id="UP000676169">
    <property type="component" value="Chromosome"/>
</dbReference>
<dbReference type="Pfam" id="PF14206">
    <property type="entry name" value="Cys_rich_CPCC"/>
    <property type="match status" value="1"/>
</dbReference>
<dbReference type="Pfam" id="PF20461">
    <property type="entry name" value="DUF6714"/>
    <property type="match status" value="1"/>
</dbReference>
<dbReference type="InterPro" id="IPR025983">
    <property type="entry name" value="Cys_rich_CPCC"/>
</dbReference>
<accession>A0A975G726</accession>
<evidence type="ECO:0000259" key="1">
    <source>
        <dbReference type="Pfam" id="PF14206"/>
    </source>
</evidence>
<feature type="domain" description="Cysteine-rich CPCC" evidence="1">
    <location>
        <begin position="2"/>
        <end position="52"/>
    </location>
</feature>
<dbReference type="InterPro" id="IPR046560">
    <property type="entry name" value="DUF6714"/>
</dbReference>